<keyword evidence="3" id="KW-1185">Reference proteome</keyword>
<evidence type="ECO:0000313" key="2">
    <source>
        <dbReference type="EMBL" id="TJZ85839.1"/>
    </source>
</evidence>
<dbReference type="AlphaFoldDB" id="A0A4U0QUM5"/>
<dbReference type="EMBL" id="SUNH01000007">
    <property type="protein sequence ID" value="TJZ85839.1"/>
    <property type="molecule type" value="Genomic_DNA"/>
</dbReference>
<protein>
    <submittedName>
        <fullName evidence="2">Uncharacterized protein</fullName>
    </submittedName>
</protein>
<gene>
    <name evidence="2" type="ORF">FA740_05410</name>
</gene>
<dbReference type="OrthoDB" id="8370752at2"/>
<feature type="compositionally biased region" description="Basic and acidic residues" evidence="1">
    <location>
        <begin position="18"/>
        <end position="38"/>
    </location>
</feature>
<dbReference type="Proteomes" id="UP000306223">
    <property type="component" value="Unassembled WGS sequence"/>
</dbReference>
<evidence type="ECO:0000313" key="3">
    <source>
        <dbReference type="Proteomes" id="UP000306223"/>
    </source>
</evidence>
<comment type="caution">
    <text evidence="2">The sequence shown here is derived from an EMBL/GenBank/DDBJ whole genome shotgun (WGS) entry which is preliminary data.</text>
</comment>
<feature type="region of interest" description="Disordered" evidence="1">
    <location>
        <begin position="333"/>
        <end position="371"/>
    </location>
</feature>
<feature type="compositionally biased region" description="Polar residues" evidence="1">
    <location>
        <begin position="125"/>
        <end position="139"/>
    </location>
</feature>
<reference evidence="2 3" key="1">
    <citation type="submission" date="2019-04" db="EMBL/GenBank/DDBJ databases">
        <authorList>
            <person name="Li J."/>
        </authorList>
    </citation>
    <scope>NUCLEOTIDE SEQUENCE [LARGE SCALE GENOMIC DNA]</scope>
    <source>
        <strain evidence="2 3">CCTCC AB2016182</strain>
    </source>
</reference>
<evidence type="ECO:0000256" key="1">
    <source>
        <dbReference type="SAM" id="MobiDB-lite"/>
    </source>
</evidence>
<feature type="region of interest" description="Disordered" evidence="1">
    <location>
        <begin position="1"/>
        <end position="38"/>
    </location>
</feature>
<name>A0A4U0QUM5_9RHOB</name>
<feature type="region of interest" description="Disordered" evidence="1">
    <location>
        <begin position="106"/>
        <end position="140"/>
    </location>
</feature>
<proteinExistence type="predicted"/>
<dbReference type="RefSeq" id="WP_136855764.1">
    <property type="nucleotide sequence ID" value="NZ_SUNH01000007.1"/>
</dbReference>
<sequence>MSLGNGFASFVNGFVGGRDTRDRWEDRKDSKERQKVLDEYEAERQKRLGDMHGWAGEQHQWAGQTHRSQMTDAQQRQRLADLGWEDTQATRAALAEADAAAFGGMGGGMGATPPPANQPGPIQTAAISTQGSPPTQGGTPQLGYGAAAEGIPRPAMPLRDPATQPQYSHGTAAPVVAPQRAAQEGMGAAPEAEADPLLVENPDGTFTPLRGPRDATEQMALAEAAKAGRLKQGDASADRQAQVDAAGMSRATENPVARALRLDEGNELGGDGMATRNVAQAGKHLNRTAVKAYDAVGNQAVRGGETIAAGVNAISRWMTGEDAVSAPERFDTLNRNAPAFPDAPATVPKDADEGQAAAATGAESALEAATSTPAGAAAIEAMPSLGVKPGQPMTPAQIDRAAQTHMQSYRDNGLPIITRELMRQGKFAEAETLRTFVNDAAAQDGMKAWSGAVFAALSGDVDTAAARMIDAYNSSGYFDDGFEIVKDKTDLIRDDDGTVMGLRLTRRNQSTGEETTEEGTIGDVIERGLWLLSPEQAAQQYMAQQQAIAVRLAEMDAERRELGGDIIKEQAKQADANALKLIELTADSLGQPTMTLEEARAAIAGQGAPEEGSAEDDVPMLRRPER</sequence>
<feature type="compositionally biased region" description="Low complexity" evidence="1">
    <location>
        <begin position="354"/>
        <end position="371"/>
    </location>
</feature>
<organism evidence="2 3">
    <name type="scientific">Paracoccus hibiscisoli</name>
    <dbReference type="NCBI Taxonomy" id="2023261"/>
    <lineage>
        <taxon>Bacteria</taxon>
        <taxon>Pseudomonadati</taxon>
        <taxon>Pseudomonadota</taxon>
        <taxon>Alphaproteobacteria</taxon>
        <taxon>Rhodobacterales</taxon>
        <taxon>Paracoccaceae</taxon>
        <taxon>Paracoccus</taxon>
    </lineage>
</organism>
<accession>A0A4U0QUM5</accession>
<feature type="region of interest" description="Disordered" evidence="1">
    <location>
        <begin position="601"/>
        <end position="626"/>
    </location>
</feature>